<dbReference type="EMBL" id="ML978068">
    <property type="protein sequence ID" value="KAF2018106.1"/>
    <property type="molecule type" value="Genomic_DNA"/>
</dbReference>
<dbReference type="Proteomes" id="UP000799778">
    <property type="component" value="Unassembled WGS sequence"/>
</dbReference>
<reference evidence="2" key="1">
    <citation type="journal article" date="2020" name="Stud. Mycol.">
        <title>101 Dothideomycetes genomes: a test case for predicting lifestyles and emergence of pathogens.</title>
        <authorList>
            <person name="Haridas S."/>
            <person name="Albert R."/>
            <person name="Binder M."/>
            <person name="Bloem J."/>
            <person name="Labutti K."/>
            <person name="Salamov A."/>
            <person name="Andreopoulos B."/>
            <person name="Baker S."/>
            <person name="Barry K."/>
            <person name="Bills G."/>
            <person name="Bluhm B."/>
            <person name="Cannon C."/>
            <person name="Castanera R."/>
            <person name="Culley D."/>
            <person name="Daum C."/>
            <person name="Ezra D."/>
            <person name="Gonzalez J."/>
            <person name="Henrissat B."/>
            <person name="Kuo A."/>
            <person name="Liang C."/>
            <person name="Lipzen A."/>
            <person name="Lutzoni F."/>
            <person name="Magnuson J."/>
            <person name="Mondo S."/>
            <person name="Nolan M."/>
            <person name="Ohm R."/>
            <person name="Pangilinan J."/>
            <person name="Park H.-J."/>
            <person name="Ramirez L."/>
            <person name="Alfaro M."/>
            <person name="Sun H."/>
            <person name="Tritt A."/>
            <person name="Yoshinaga Y."/>
            <person name="Zwiers L.-H."/>
            <person name="Turgeon B."/>
            <person name="Goodwin S."/>
            <person name="Spatafora J."/>
            <person name="Crous P."/>
            <person name="Grigoriev I."/>
        </authorList>
    </citation>
    <scope>NUCLEOTIDE SEQUENCE</scope>
    <source>
        <strain evidence="2">CBS 175.79</strain>
    </source>
</reference>
<dbReference type="GeneID" id="54280760"/>
<keyword evidence="3" id="KW-1185">Reference proteome</keyword>
<dbReference type="RefSeq" id="XP_033386445.1">
    <property type="nucleotide sequence ID" value="XM_033523363.1"/>
</dbReference>
<dbReference type="AlphaFoldDB" id="A0A6A5XYQ4"/>
<dbReference type="Gene3D" id="3.30.559.10">
    <property type="entry name" value="Chloramphenicol acetyltransferase-like domain"/>
    <property type="match status" value="2"/>
</dbReference>
<dbReference type="Pfam" id="PF02458">
    <property type="entry name" value="Transferase"/>
    <property type="match status" value="1"/>
</dbReference>
<evidence type="ECO:0000256" key="1">
    <source>
        <dbReference type="ARBA" id="ARBA00022679"/>
    </source>
</evidence>
<name>A0A6A5XYQ4_9PLEO</name>
<dbReference type="OrthoDB" id="1862401at2759"/>
<dbReference type="PANTHER" id="PTHR31642">
    <property type="entry name" value="TRICHOTHECENE 3-O-ACETYLTRANSFERASE"/>
    <property type="match status" value="1"/>
</dbReference>
<sequence length="496" mass="55416">MPKSLHLSVADQSVARVYIQTLLLFPFPDDSQREAAVQSLERGLQQTLKDLPFFAGTVGPAHPQTGRITLTYPDEIPHAITADIFAYDILPHDDEFPHHYEQLKKDGMPQNVLTGKRFCPKTLRRRAGVPEYAEGIMQCNDGVPALAVQAFFIPGGLVLSTYFHHSVVDGSGKTEFWRQFAANVYHQTHPPPSCETFMHDPASNKTCTAVESIPDQSALRASVDARIRSVDKAPSADAYGVPNYKRTLPVGTPCESKIFSFPAERIRQFRDMLRDEDKVFTEKPMTRCNVLAALIWVHVTRARQARLQQHGYRTTKLGVAVDLRKRINEPLESTYIGNMALMTTATSPISHFSAEQRVTNATIIPAIQHINTSISRVDDTWVQRHLSYFQSLCPITNTEINLKFNTGPDLYITSWLHFGADLAWGIPGTSSPTPDFIRRTHSPSDGGIIIMPRKSGVVNGKEAPYEVLIRLATEDMERLISEEDGLIKKWAGKIVG</sequence>
<dbReference type="GO" id="GO:0016747">
    <property type="term" value="F:acyltransferase activity, transferring groups other than amino-acyl groups"/>
    <property type="evidence" value="ECO:0007669"/>
    <property type="project" value="TreeGrafter"/>
</dbReference>
<accession>A0A6A5XYQ4</accession>
<evidence type="ECO:0008006" key="4">
    <source>
        <dbReference type="Google" id="ProtNLM"/>
    </source>
</evidence>
<proteinExistence type="predicted"/>
<keyword evidence="1" id="KW-0808">Transferase</keyword>
<evidence type="ECO:0000313" key="2">
    <source>
        <dbReference type="EMBL" id="KAF2018106.1"/>
    </source>
</evidence>
<dbReference type="InterPro" id="IPR050317">
    <property type="entry name" value="Plant_Fungal_Acyltransferase"/>
</dbReference>
<organism evidence="2 3">
    <name type="scientific">Aaosphaeria arxii CBS 175.79</name>
    <dbReference type="NCBI Taxonomy" id="1450172"/>
    <lineage>
        <taxon>Eukaryota</taxon>
        <taxon>Fungi</taxon>
        <taxon>Dikarya</taxon>
        <taxon>Ascomycota</taxon>
        <taxon>Pezizomycotina</taxon>
        <taxon>Dothideomycetes</taxon>
        <taxon>Pleosporomycetidae</taxon>
        <taxon>Pleosporales</taxon>
        <taxon>Pleosporales incertae sedis</taxon>
        <taxon>Aaosphaeria</taxon>
    </lineage>
</organism>
<evidence type="ECO:0000313" key="3">
    <source>
        <dbReference type="Proteomes" id="UP000799778"/>
    </source>
</evidence>
<dbReference type="GO" id="GO:0044550">
    <property type="term" value="P:secondary metabolite biosynthetic process"/>
    <property type="evidence" value="ECO:0007669"/>
    <property type="project" value="TreeGrafter"/>
</dbReference>
<dbReference type="PANTHER" id="PTHR31642:SF310">
    <property type="entry name" value="FATTY ALCOHOL:CAFFEOYL-COA ACYLTRANSFERASE"/>
    <property type="match status" value="1"/>
</dbReference>
<protein>
    <recommendedName>
        <fullName evidence="4">Trichothecene 3-O-acetyltransferas-like protein</fullName>
    </recommendedName>
</protein>
<dbReference type="InterPro" id="IPR023213">
    <property type="entry name" value="CAT-like_dom_sf"/>
</dbReference>
<gene>
    <name evidence="2" type="ORF">BU24DRAFT_343340</name>
</gene>